<reference evidence="1 2" key="1">
    <citation type="journal article" date="2014" name="Agronomy (Basel)">
        <title>A Draft Genome Sequence for Ensete ventricosum, the Drought-Tolerant Tree Against Hunger.</title>
        <authorList>
            <person name="Harrison J."/>
            <person name="Moore K.A."/>
            <person name="Paszkiewicz K."/>
            <person name="Jones T."/>
            <person name="Grant M."/>
            <person name="Ambacheew D."/>
            <person name="Muzemil S."/>
            <person name="Studholme D.J."/>
        </authorList>
    </citation>
    <scope>NUCLEOTIDE SEQUENCE [LARGE SCALE GENOMIC DNA]</scope>
</reference>
<comment type="caution">
    <text evidence="1">The sequence shown here is derived from an EMBL/GenBank/DDBJ whole genome shotgun (WGS) entry which is preliminary data.</text>
</comment>
<dbReference type="EMBL" id="AMZH03001243">
    <property type="protein sequence ID" value="RRT80062.1"/>
    <property type="molecule type" value="Genomic_DNA"/>
</dbReference>
<sequence length="78" mass="8716">MAYGWPQVIPLESTGAAATSSSPSFDRIVYLKVINRHLLVVSPTHLELWSSSQVRYPRTPPPRLLFFSPIADHSLRVG</sequence>
<proteinExistence type="predicted"/>
<name>A0A427AUZ0_ENSVE</name>
<dbReference type="AlphaFoldDB" id="A0A427AUZ0"/>
<dbReference type="Proteomes" id="UP000287651">
    <property type="component" value="Unassembled WGS sequence"/>
</dbReference>
<organism evidence="1 2">
    <name type="scientific">Ensete ventricosum</name>
    <name type="common">Abyssinian banana</name>
    <name type="synonym">Musa ensete</name>
    <dbReference type="NCBI Taxonomy" id="4639"/>
    <lineage>
        <taxon>Eukaryota</taxon>
        <taxon>Viridiplantae</taxon>
        <taxon>Streptophyta</taxon>
        <taxon>Embryophyta</taxon>
        <taxon>Tracheophyta</taxon>
        <taxon>Spermatophyta</taxon>
        <taxon>Magnoliopsida</taxon>
        <taxon>Liliopsida</taxon>
        <taxon>Zingiberales</taxon>
        <taxon>Musaceae</taxon>
        <taxon>Ensete</taxon>
    </lineage>
</organism>
<evidence type="ECO:0000313" key="2">
    <source>
        <dbReference type="Proteomes" id="UP000287651"/>
    </source>
</evidence>
<protein>
    <submittedName>
        <fullName evidence="1">Uncharacterized protein</fullName>
    </submittedName>
</protein>
<gene>
    <name evidence="1" type="ORF">B296_00012428</name>
</gene>
<accession>A0A427AUZ0</accession>
<evidence type="ECO:0000313" key="1">
    <source>
        <dbReference type="EMBL" id="RRT80062.1"/>
    </source>
</evidence>